<keyword evidence="2" id="KW-1185">Reference proteome</keyword>
<evidence type="ECO:0000313" key="2">
    <source>
        <dbReference type="Proteomes" id="UP000636479"/>
    </source>
</evidence>
<protein>
    <submittedName>
        <fullName evidence="1">Uncharacterized protein</fullName>
    </submittedName>
</protein>
<evidence type="ECO:0000313" key="1">
    <source>
        <dbReference type="EMBL" id="KAF7292971.1"/>
    </source>
</evidence>
<gene>
    <name evidence="1" type="ORF">MIND_01196300</name>
</gene>
<dbReference type="AlphaFoldDB" id="A0A8H6S528"/>
<dbReference type="EMBL" id="JACAZF010000011">
    <property type="protein sequence ID" value="KAF7292971.1"/>
    <property type="molecule type" value="Genomic_DNA"/>
</dbReference>
<reference evidence="1" key="1">
    <citation type="submission" date="2020-05" db="EMBL/GenBank/DDBJ databases">
        <title>Mycena genomes resolve the evolution of fungal bioluminescence.</title>
        <authorList>
            <person name="Tsai I.J."/>
        </authorList>
    </citation>
    <scope>NUCLEOTIDE SEQUENCE</scope>
    <source>
        <strain evidence="1">171206Taipei</strain>
    </source>
</reference>
<name>A0A8H6S528_9AGAR</name>
<organism evidence="1 2">
    <name type="scientific">Mycena indigotica</name>
    <dbReference type="NCBI Taxonomy" id="2126181"/>
    <lineage>
        <taxon>Eukaryota</taxon>
        <taxon>Fungi</taxon>
        <taxon>Dikarya</taxon>
        <taxon>Basidiomycota</taxon>
        <taxon>Agaricomycotina</taxon>
        <taxon>Agaricomycetes</taxon>
        <taxon>Agaricomycetidae</taxon>
        <taxon>Agaricales</taxon>
        <taxon>Marasmiineae</taxon>
        <taxon>Mycenaceae</taxon>
        <taxon>Mycena</taxon>
    </lineage>
</organism>
<dbReference type="Proteomes" id="UP000636479">
    <property type="component" value="Unassembled WGS sequence"/>
</dbReference>
<dbReference type="GeneID" id="59350989"/>
<sequence>MSDILAPVKPLYQVSRLFGTITRSRSLWMNLLWDVIKEGAILPKYLREPRQLSTPLIEQLVRRLTTLIPKWHTTWELSYPTTMARLDIPLSITWLRLVAGNWLFVAASNDFESQIICYNLSGGGDTSRAYLPERVRTGKAEMKDGQVFIALGLGPELPAVRILTLNKKNRFVELACLEGSTHVLFFDGDIVGCAVQDGLNIPHLYDWKQHMVIEVSPPPGGLDIPSRRSVPHFMTIWNNEMVIIRVDCIELYSMPLPSTKSEVITFVEIIETSPIWEVDICSPAQAEPAALHLVVISPDGIELIVLRQLESRTQLERSLLVVTPPLPEPFDQEEYLGPEEDYPFLFGLHVGASGRRMIWVSAVEASVRSRRHPLRLLQAPITFTELDYTQQMSTFFDDSDPALWGAACMDFDDALGLVVIGNTFGELSVFDYGADRPTKYDRLSIDLVDVLDPDPLLLPLEKIPVGLHPPQVNPIEKLSDRCALFEWGKFDIGLSHMWTLADYAHGKHHFSGQDLLLGTPCDDAWLLEHAYGFPGPVIVQAYSLNEEAPREDIMFRIGSRYFCRLGLVSKDFFSWPLDETEYWTSYDFQGTSDPHPPTCPTALTVRFFFVQFYIRETERRDRWEDLLERGGQPPVGGCPRFRYIL</sequence>
<accession>A0A8H6S528</accession>
<comment type="caution">
    <text evidence="1">The sequence shown here is derived from an EMBL/GenBank/DDBJ whole genome shotgun (WGS) entry which is preliminary data.</text>
</comment>
<proteinExistence type="predicted"/>
<dbReference type="OrthoDB" id="3054478at2759"/>
<dbReference type="RefSeq" id="XP_037215399.1">
    <property type="nucleotide sequence ID" value="XM_037368473.1"/>
</dbReference>